<dbReference type="Proteomes" id="UP001610334">
    <property type="component" value="Unassembled WGS sequence"/>
</dbReference>
<dbReference type="EMBL" id="JBFXLT010000217">
    <property type="protein sequence ID" value="KAL2802004.1"/>
    <property type="molecule type" value="Genomic_DNA"/>
</dbReference>
<comment type="caution">
    <text evidence="2">The sequence shown here is derived from an EMBL/GenBank/DDBJ whole genome shotgun (WGS) entry which is preliminary data.</text>
</comment>
<reference evidence="2 3" key="1">
    <citation type="submission" date="2024-07" db="EMBL/GenBank/DDBJ databases">
        <title>Section-level genome sequencing and comparative genomics of Aspergillus sections Usti and Cavernicolus.</title>
        <authorList>
            <consortium name="Lawrence Berkeley National Laboratory"/>
            <person name="Nybo J.L."/>
            <person name="Vesth T.C."/>
            <person name="Theobald S."/>
            <person name="Frisvad J.C."/>
            <person name="Larsen T.O."/>
            <person name="Kjaerboelling I."/>
            <person name="Rothschild-Mancinelli K."/>
            <person name="Lyhne E.K."/>
            <person name="Kogle M.E."/>
            <person name="Barry K."/>
            <person name="Clum A."/>
            <person name="Na H."/>
            <person name="Ledsgaard L."/>
            <person name="Lin J."/>
            <person name="Lipzen A."/>
            <person name="Kuo A."/>
            <person name="Riley R."/>
            <person name="Mondo S."/>
            <person name="Labutti K."/>
            <person name="Haridas S."/>
            <person name="Pangalinan J."/>
            <person name="Salamov A.A."/>
            <person name="Simmons B.A."/>
            <person name="Magnuson J.K."/>
            <person name="Chen J."/>
            <person name="Drula E."/>
            <person name="Henrissat B."/>
            <person name="Wiebenga A."/>
            <person name="Lubbers R.J."/>
            <person name="Gomes A.C."/>
            <person name="Makela M.R."/>
            <person name="Stajich J."/>
            <person name="Grigoriev I.V."/>
            <person name="Mortensen U.H."/>
            <person name="De Vries R.P."/>
            <person name="Baker S.E."/>
            <person name="Andersen M.R."/>
        </authorList>
    </citation>
    <scope>NUCLEOTIDE SEQUENCE [LARGE SCALE GENOMIC DNA]</scope>
    <source>
        <strain evidence="2 3">CBS 588.65</strain>
    </source>
</reference>
<evidence type="ECO:0000259" key="1">
    <source>
        <dbReference type="Pfam" id="PF01419"/>
    </source>
</evidence>
<keyword evidence="3" id="KW-1185">Reference proteome</keyword>
<proteinExistence type="predicted"/>
<sequence>MVLDGQAAGGNQGNDFRLMRNEPVTKLDLWWGSGSSDAQNYTVLKGIKVHWHSGSEATGTTPEHEQERILHTSYTFSNGGREPLEWMDIYGHGRVDSIRFVTKDKDFFTVGGIGGQKTIQPAKNKLLYGFYGKSHSDIVQLGAIFDH</sequence>
<dbReference type="Pfam" id="PF01419">
    <property type="entry name" value="Jacalin"/>
    <property type="match status" value="1"/>
</dbReference>
<accession>A0ABR4GTY1</accession>
<gene>
    <name evidence="2" type="ORF">BJX63DRAFT_416061</name>
</gene>
<dbReference type="InterPro" id="IPR036404">
    <property type="entry name" value="Jacalin-like_lectin_dom_sf"/>
</dbReference>
<name>A0ABR4GTY1_9EURO</name>
<evidence type="ECO:0000313" key="2">
    <source>
        <dbReference type="EMBL" id="KAL2802004.1"/>
    </source>
</evidence>
<organism evidence="2 3">
    <name type="scientific">Aspergillus granulosus</name>
    <dbReference type="NCBI Taxonomy" id="176169"/>
    <lineage>
        <taxon>Eukaryota</taxon>
        <taxon>Fungi</taxon>
        <taxon>Dikarya</taxon>
        <taxon>Ascomycota</taxon>
        <taxon>Pezizomycotina</taxon>
        <taxon>Eurotiomycetes</taxon>
        <taxon>Eurotiomycetidae</taxon>
        <taxon>Eurotiales</taxon>
        <taxon>Aspergillaceae</taxon>
        <taxon>Aspergillus</taxon>
        <taxon>Aspergillus subgen. Nidulantes</taxon>
    </lineage>
</organism>
<feature type="domain" description="Jacalin-type lectin" evidence="1">
    <location>
        <begin position="7"/>
        <end position="144"/>
    </location>
</feature>
<dbReference type="Gene3D" id="2.100.10.30">
    <property type="entry name" value="Jacalin-like lectin domain"/>
    <property type="match status" value="1"/>
</dbReference>
<dbReference type="InterPro" id="IPR001229">
    <property type="entry name" value="Jacalin-like_lectin_dom"/>
</dbReference>
<dbReference type="SUPFAM" id="SSF51101">
    <property type="entry name" value="Mannose-binding lectins"/>
    <property type="match status" value="1"/>
</dbReference>
<evidence type="ECO:0000313" key="3">
    <source>
        <dbReference type="Proteomes" id="UP001610334"/>
    </source>
</evidence>
<protein>
    <recommendedName>
        <fullName evidence="1">Jacalin-type lectin domain-containing protein</fullName>
    </recommendedName>
</protein>